<feature type="transmembrane region" description="Helical" evidence="1">
    <location>
        <begin position="43"/>
        <end position="61"/>
    </location>
</feature>
<dbReference type="eggNOG" id="ENOG5030V2P">
    <property type="taxonomic scope" value="Bacteria"/>
</dbReference>
<evidence type="ECO:0008006" key="4">
    <source>
        <dbReference type="Google" id="ProtNLM"/>
    </source>
</evidence>
<evidence type="ECO:0000313" key="2">
    <source>
        <dbReference type="EMBL" id="AEF83716.1"/>
    </source>
</evidence>
<sequence>MNDLLPGNENYPSTNTLAKQGMTAVGGIVGGAVLMIMRALPPVLGIIAGLVVGILGIGGIISKDKDDRKFGLLATVAGGLSILSRIGIIRPLAGTLLSISALGMLVVGAWSGIKFFKGLKRRS</sequence>
<dbReference type="STRING" id="545694.TREPR_1729"/>
<keyword evidence="3" id="KW-1185">Reference proteome</keyword>
<keyword evidence="1" id="KW-1133">Transmembrane helix</keyword>
<keyword evidence="1" id="KW-0812">Transmembrane</keyword>
<feature type="transmembrane region" description="Helical" evidence="1">
    <location>
        <begin position="95"/>
        <end position="116"/>
    </location>
</feature>
<dbReference type="HOGENOM" id="CLU_162086_0_0_12"/>
<evidence type="ECO:0000313" key="3">
    <source>
        <dbReference type="Proteomes" id="UP000009223"/>
    </source>
</evidence>
<dbReference type="RefSeq" id="WP_015708398.1">
    <property type="nucleotide sequence ID" value="NC_015578.1"/>
</dbReference>
<reference evidence="2 3" key="2">
    <citation type="journal article" date="2011" name="ISME J.">
        <title>RNA-seq reveals cooperative metabolic interactions between two termite-gut spirochete species in co-culture.</title>
        <authorList>
            <person name="Rosenthal A.Z."/>
            <person name="Matson E.G."/>
            <person name="Eldar A."/>
            <person name="Leadbetter J.R."/>
        </authorList>
    </citation>
    <scope>NUCLEOTIDE SEQUENCE [LARGE SCALE GENOMIC DNA]</scope>
    <source>
        <strain evidence="3">ATCC BAA-887 / DSM 12427 / ZAS-2</strain>
    </source>
</reference>
<name>F5YMU1_TREPZ</name>
<gene>
    <name evidence="2" type="ordered locus">TREPR_1729</name>
</gene>
<keyword evidence="1" id="KW-0472">Membrane</keyword>
<feature type="transmembrane region" description="Helical" evidence="1">
    <location>
        <begin position="70"/>
        <end position="89"/>
    </location>
</feature>
<accession>F5YMU1</accession>
<protein>
    <recommendedName>
        <fullName evidence="4">Transmembrane protein</fullName>
    </recommendedName>
</protein>
<proteinExistence type="predicted"/>
<dbReference type="EMBL" id="CP001843">
    <property type="protein sequence ID" value="AEF83716.1"/>
    <property type="molecule type" value="Genomic_DNA"/>
</dbReference>
<organism evidence="2 3">
    <name type="scientific">Treponema primitia (strain ATCC BAA-887 / DSM 12427 / ZAS-2)</name>
    <dbReference type="NCBI Taxonomy" id="545694"/>
    <lineage>
        <taxon>Bacteria</taxon>
        <taxon>Pseudomonadati</taxon>
        <taxon>Spirochaetota</taxon>
        <taxon>Spirochaetia</taxon>
        <taxon>Spirochaetales</taxon>
        <taxon>Treponemataceae</taxon>
        <taxon>Treponema</taxon>
    </lineage>
</organism>
<dbReference type="Proteomes" id="UP000009223">
    <property type="component" value="Chromosome"/>
</dbReference>
<reference evidence="3" key="1">
    <citation type="submission" date="2009-12" db="EMBL/GenBank/DDBJ databases">
        <title>Complete sequence of Treponema primitia strain ZAS-2.</title>
        <authorList>
            <person name="Tetu S.G."/>
            <person name="Matson E."/>
            <person name="Ren Q."/>
            <person name="Seshadri R."/>
            <person name="Elbourne L."/>
            <person name="Hassan K.A."/>
            <person name="Durkin A."/>
            <person name="Radune D."/>
            <person name="Mohamoud Y."/>
            <person name="Shay R."/>
            <person name="Jin S."/>
            <person name="Zhang X."/>
            <person name="Lucey K."/>
            <person name="Ballor N.R."/>
            <person name="Ottesen E."/>
            <person name="Rosenthal R."/>
            <person name="Allen A."/>
            <person name="Leadbetter J.R."/>
            <person name="Paulsen I.T."/>
        </authorList>
    </citation>
    <scope>NUCLEOTIDE SEQUENCE [LARGE SCALE GENOMIC DNA]</scope>
    <source>
        <strain evidence="3">ATCC BAA-887 / DSM 12427 / ZAS-2</strain>
    </source>
</reference>
<dbReference type="KEGG" id="tpi:TREPR_1729"/>
<evidence type="ECO:0000256" key="1">
    <source>
        <dbReference type="SAM" id="Phobius"/>
    </source>
</evidence>
<dbReference type="AlphaFoldDB" id="F5YMU1"/>